<accession>A0ABY2XD11</accession>
<gene>
    <name evidence="1" type="ORF">FGK64_02740</name>
</gene>
<evidence type="ECO:0008006" key="3">
    <source>
        <dbReference type="Google" id="ProtNLM"/>
    </source>
</evidence>
<name>A0ABY2XD11_9RHOB</name>
<dbReference type="Proteomes" id="UP001191082">
    <property type="component" value="Unassembled WGS sequence"/>
</dbReference>
<organism evidence="1 2">
    <name type="scientific">Arenibacterium halophilum</name>
    <dbReference type="NCBI Taxonomy" id="2583821"/>
    <lineage>
        <taxon>Bacteria</taxon>
        <taxon>Pseudomonadati</taxon>
        <taxon>Pseudomonadota</taxon>
        <taxon>Alphaproteobacteria</taxon>
        <taxon>Rhodobacterales</taxon>
        <taxon>Paracoccaceae</taxon>
        <taxon>Arenibacterium</taxon>
    </lineage>
</organism>
<keyword evidence="2" id="KW-1185">Reference proteome</keyword>
<dbReference type="EMBL" id="VCPC01000001">
    <property type="protein sequence ID" value="TMV14914.1"/>
    <property type="molecule type" value="Genomic_DNA"/>
</dbReference>
<proteinExistence type="predicted"/>
<reference evidence="1 2" key="1">
    <citation type="submission" date="2019-05" db="EMBL/GenBank/DDBJ databases">
        <title>Marivita sp. nov. isolated from sea sediment.</title>
        <authorList>
            <person name="Kim W."/>
        </authorList>
    </citation>
    <scope>NUCLEOTIDE SEQUENCE [LARGE SCALE GENOMIC DNA]</scope>
    <source>
        <strain evidence="1 2">CAU 1492</strain>
    </source>
</reference>
<evidence type="ECO:0000313" key="1">
    <source>
        <dbReference type="EMBL" id="TMV14914.1"/>
    </source>
</evidence>
<dbReference type="RefSeq" id="WP_138862267.1">
    <property type="nucleotide sequence ID" value="NZ_VCPC01000001.1"/>
</dbReference>
<protein>
    <recommendedName>
        <fullName evidence="3">Antitoxin Xre/MbcA/ParS-like toxin-binding domain-containing protein</fullName>
    </recommendedName>
</protein>
<sequence>MSEQDIPSKMIEASRQFGVSSEQMEQLSSNSQVVADLGIWGDDFDEFYHILSQVYDSDHLIPAECIPSEFAWMRTLKGWLPFTNMKDAAAASPLSLAQLDMIMRGERSKNLEDVFS</sequence>
<evidence type="ECO:0000313" key="2">
    <source>
        <dbReference type="Proteomes" id="UP001191082"/>
    </source>
</evidence>
<comment type="caution">
    <text evidence="1">The sequence shown here is derived from an EMBL/GenBank/DDBJ whole genome shotgun (WGS) entry which is preliminary data.</text>
</comment>